<dbReference type="Gene3D" id="3.55.50.30">
    <property type="match status" value="1"/>
</dbReference>
<dbReference type="InterPro" id="IPR012373">
    <property type="entry name" value="Ferrdict_sens_TM"/>
</dbReference>
<proteinExistence type="predicted"/>
<feature type="domain" description="FecR protein" evidence="2">
    <location>
        <begin position="159"/>
        <end position="252"/>
    </location>
</feature>
<name>A0A1W2C206_9SPHI</name>
<feature type="transmembrane region" description="Helical" evidence="1">
    <location>
        <begin position="66"/>
        <end position="87"/>
    </location>
</feature>
<dbReference type="GO" id="GO:0016989">
    <property type="term" value="F:sigma factor antagonist activity"/>
    <property type="evidence" value="ECO:0007669"/>
    <property type="project" value="TreeGrafter"/>
</dbReference>
<dbReference type="InterPro" id="IPR032508">
    <property type="entry name" value="FecR_C"/>
</dbReference>
<accession>A0A1W2C206</accession>
<dbReference type="PANTHER" id="PTHR30273:SF2">
    <property type="entry name" value="PROTEIN FECR"/>
    <property type="match status" value="1"/>
</dbReference>
<dbReference type="Proteomes" id="UP000192756">
    <property type="component" value="Unassembled WGS sequence"/>
</dbReference>
<dbReference type="Gene3D" id="2.60.120.1440">
    <property type="match status" value="1"/>
</dbReference>
<keyword evidence="5" id="KW-1185">Reference proteome</keyword>
<protein>
    <submittedName>
        <fullName evidence="4">FecR family protein</fullName>
    </submittedName>
</protein>
<dbReference type="Pfam" id="PF04773">
    <property type="entry name" value="FecR"/>
    <property type="match status" value="1"/>
</dbReference>
<dbReference type="Pfam" id="PF16344">
    <property type="entry name" value="FecR_C"/>
    <property type="match status" value="1"/>
</dbReference>
<dbReference type="PANTHER" id="PTHR30273">
    <property type="entry name" value="PERIPLASMIC SIGNAL SENSOR AND SIGMA FACTOR ACTIVATOR FECR-RELATED"/>
    <property type="match status" value="1"/>
</dbReference>
<evidence type="ECO:0000259" key="2">
    <source>
        <dbReference type="Pfam" id="PF04773"/>
    </source>
</evidence>
<keyword evidence="1" id="KW-0472">Membrane</keyword>
<dbReference type="EMBL" id="FWXT01000001">
    <property type="protein sequence ID" value="SMC79219.1"/>
    <property type="molecule type" value="Genomic_DNA"/>
</dbReference>
<evidence type="ECO:0000256" key="1">
    <source>
        <dbReference type="SAM" id="Phobius"/>
    </source>
</evidence>
<dbReference type="RefSeq" id="WP_084239469.1">
    <property type="nucleotide sequence ID" value="NZ_FWXT01000001.1"/>
</dbReference>
<dbReference type="STRING" id="151894.SAMN04488524_2838"/>
<dbReference type="AlphaFoldDB" id="A0A1W2C206"/>
<dbReference type="InterPro" id="IPR006860">
    <property type="entry name" value="FecR"/>
</dbReference>
<evidence type="ECO:0000259" key="3">
    <source>
        <dbReference type="Pfam" id="PF16344"/>
    </source>
</evidence>
<feature type="domain" description="Protein FecR C-terminal" evidence="3">
    <location>
        <begin position="294"/>
        <end position="363"/>
    </location>
</feature>
<organism evidence="4 5">
    <name type="scientific">Pedobacter africanus</name>
    <dbReference type="NCBI Taxonomy" id="151894"/>
    <lineage>
        <taxon>Bacteria</taxon>
        <taxon>Pseudomonadati</taxon>
        <taxon>Bacteroidota</taxon>
        <taxon>Sphingobacteriia</taxon>
        <taxon>Sphingobacteriales</taxon>
        <taxon>Sphingobacteriaceae</taxon>
        <taxon>Pedobacter</taxon>
    </lineage>
</organism>
<keyword evidence="1" id="KW-1133">Transmembrane helix</keyword>
<dbReference type="PIRSF" id="PIRSF018266">
    <property type="entry name" value="FecR"/>
    <property type="match status" value="1"/>
</dbReference>
<sequence length="365" mass="39945">MDHKQASEIIARYKAGTCTAEEKALLQNWILYGEFDGLKYTAAEILADVKEIDSRIAAGRGNKTKLWLRIAGIAAVVTAMVFGIWFLPQNKPGVEYVKDIAPGGNRATLTVQGKTLSLSKDKTGIVVGNDLKYSDGTQDHTLAQTIFAKGAQSSLVTAATPRGGTYFIVLQDGTKVWLNSDSKLEFLSSYANKTQRQVKLTGEAYFEVAKDATRPFIVSSSGQQLEVLGTHFNVNAYNEEPLIRTTLLEGSVAVRGKSNTIVLKPNEQSAVAGNGNITVKPVDPSEALGWKSGRFIFNNTPMQVVMRQIARWYDVEVAYQDEDLKNKLLDGSVSRYENVSGILNAISQTGAAKFKIDDRKIIVIK</sequence>
<gene>
    <name evidence="4" type="ORF">SAMN04488524_2838</name>
</gene>
<dbReference type="OrthoDB" id="1099963at2"/>
<evidence type="ECO:0000313" key="5">
    <source>
        <dbReference type="Proteomes" id="UP000192756"/>
    </source>
</evidence>
<evidence type="ECO:0000313" key="4">
    <source>
        <dbReference type="EMBL" id="SMC79219.1"/>
    </source>
</evidence>
<keyword evidence="1" id="KW-0812">Transmembrane</keyword>
<reference evidence="5" key="1">
    <citation type="submission" date="2017-04" db="EMBL/GenBank/DDBJ databases">
        <authorList>
            <person name="Varghese N."/>
            <person name="Submissions S."/>
        </authorList>
    </citation>
    <scope>NUCLEOTIDE SEQUENCE [LARGE SCALE GENOMIC DNA]</scope>
    <source>
        <strain evidence="5">DSM 12126</strain>
    </source>
</reference>